<accession>A0A0G1H0F5</accession>
<feature type="transmembrane region" description="Helical" evidence="2">
    <location>
        <begin position="20"/>
        <end position="40"/>
    </location>
</feature>
<feature type="coiled-coil region" evidence="1">
    <location>
        <begin position="43"/>
        <end position="70"/>
    </location>
</feature>
<dbReference type="InterPro" id="IPR007060">
    <property type="entry name" value="FtsL/DivIC"/>
</dbReference>
<keyword evidence="2" id="KW-0812">Transmembrane</keyword>
<keyword evidence="2" id="KW-0472">Membrane</keyword>
<evidence type="ECO:0000313" key="3">
    <source>
        <dbReference type="EMBL" id="KKT40876.1"/>
    </source>
</evidence>
<evidence type="ECO:0008006" key="5">
    <source>
        <dbReference type="Google" id="ProtNLM"/>
    </source>
</evidence>
<evidence type="ECO:0000256" key="2">
    <source>
        <dbReference type="SAM" id="Phobius"/>
    </source>
</evidence>
<reference evidence="3 4" key="1">
    <citation type="journal article" date="2015" name="Nature">
        <title>rRNA introns, odd ribosomes, and small enigmatic genomes across a large radiation of phyla.</title>
        <authorList>
            <person name="Brown C.T."/>
            <person name="Hug L.A."/>
            <person name="Thomas B.C."/>
            <person name="Sharon I."/>
            <person name="Castelle C.J."/>
            <person name="Singh A."/>
            <person name="Wilkins M.J."/>
            <person name="Williams K.H."/>
            <person name="Banfield J.F."/>
        </authorList>
    </citation>
    <scope>NUCLEOTIDE SEQUENCE [LARGE SCALE GENOMIC DNA]</scope>
</reference>
<evidence type="ECO:0000256" key="1">
    <source>
        <dbReference type="SAM" id="Coils"/>
    </source>
</evidence>
<dbReference type="STRING" id="1618647.UW30_C0016G0007"/>
<gene>
    <name evidence="3" type="ORF">UW30_C0016G0007</name>
</gene>
<protein>
    <recommendedName>
        <fullName evidence="5">Septum formation initiator</fullName>
    </recommendedName>
</protein>
<comment type="caution">
    <text evidence="3">The sequence shown here is derived from an EMBL/GenBank/DDBJ whole genome shotgun (WGS) entry which is preliminary data.</text>
</comment>
<dbReference type="Pfam" id="PF04977">
    <property type="entry name" value="DivIC"/>
    <property type="match status" value="1"/>
</dbReference>
<dbReference type="Proteomes" id="UP000034736">
    <property type="component" value="Unassembled WGS sequence"/>
</dbReference>
<sequence>MNYRDFQERKKFERILYSGWSIFVVLAFFVFSFAGVVSLWSRDRAIKAEIQELQIKIADAKKAKEDGLKKIEELGVAEGVDAEARGRFNLKKEGEELVVFMDNKNTPEVPKGFWSSARVSQTRIWQNIKNWLGL</sequence>
<proteinExistence type="predicted"/>
<organism evidence="3 4">
    <name type="scientific">Candidatus Giovannonibacteria bacterium GW2011_GWA2_44_13b</name>
    <dbReference type="NCBI Taxonomy" id="1618647"/>
    <lineage>
        <taxon>Bacteria</taxon>
        <taxon>Candidatus Giovannoniibacteriota</taxon>
    </lineage>
</organism>
<evidence type="ECO:0000313" key="4">
    <source>
        <dbReference type="Proteomes" id="UP000034736"/>
    </source>
</evidence>
<dbReference type="EMBL" id="LCHU01000016">
    <property type="protein sequence ID" value="KKT40876.1"/>
    <property type="molecule type" value="Genomic_DNA"/>
</dbReference>
<keyword evidence="2" id="KW-1133">Transmembrane helix</keyword>
<keyword evidence="1" id="KW-0175">Coiled coil</keyword>
<dbReference type="AlphaFoldDB" id="A0A0G1H0F5"/>
<name>A0A0G1H0F5_9BACT</name>